<gene>
    <name evidence="1" type="ORF">K432DRAFT_110870</name>
</gene>
<keyword evidence="2" id="KW-1185">Reference proteome</keyword>
<proteinExistence type="predicted"/>
<evidence type="ECO:0000313" key="2">
    <source>
        <dbReference type="Proteomes" id="UP000250266"/>
    </source>
</evidence>
<name>A0A8E2EM03_9PEZI</name>
<sequence length="227" mass="25326">MLLSSDGVFNFRTTQHLTHRNRPSSDICQCRCYCWYYCWCSRICALPLVVGAGVFGALVHLPGRCYAPWMRSVSCTLGAPIQPPRSNSTVSRLSLQQLPWLQRLTRRRKVERHTATGLSMGALGSPESILTDELGAESTYYCPSRPPAHPPRRRLHSVGSLSASRLSFSLPPTLYRLCSIAAQKQTVLKLFLFARSPLFVSLVSHYSPRVCSCSFGTQFIAYLILGP</sequence>
<organism evidence="1 2">
    <name type="scientific">Lepidopterella palustris CBS 459.81</name>
    <dbReference type="NCBI Taxonomy" id="1314670"/>
    <lineage>
        <taxon>Eukaryota</taxon>
        <taxon>Fungi</taxon>
        <taxon>Dikarya</taxon>
        <taxon>Ascomycota</taxon>
        <taxon>Pezizomycotina</taxon>
        <taxon>Dothideomycetes</taxon>
        <taxon>Pleosporomycetidae</taxon>
        <taxon>Mytilinidiales</taxon>
        <taxon>Argynnaceae</taxon>
        <taxon>Lepidopterella</taxon>
    </lineage>
</organism>
<dbReference type="EMBL" id="KV744807">
    <property type="protein sequence ID" value="OCK86243.1"/>
    <property type="molecule type" value="Genomic_DNA"/>
</dbReference>
<accession>A0A8E2EM03</accession>
<dbReference type="AlphaFoldDB" id="A0A8E2EM03"/>
<reference evidence="1 2" key="1">
    <citation type="journal article" date="2016" name="Nat. Commun.">
        <title>Ectomycorrhizal ecology is imprinted in the genome of the dominant symbiotic fungus Cenococcum geophilum.</title>
        <authorList>
            <consortium name="DOE Joint Genome Institute"/>
            <person name="Peter M."/>
            <person name="Kohler A."/>
            <person name="Ohm R.A."/>
            <person name="Kuo A."/>
            <person name="Krutzmann J."/>
            <person name="Morin E."/>
            <person name="Arend M."/>
            <person name="Barry K.W."/>
            <person name="Binder M."/>
            <person name="Choi C."/>
            <person name="Clum A."/>
            <person name="Copeland A."/>
            <person name="Grisel N."/>
            <person name="Haridas S."/>
            <person name="Kipfer T."/>
            <person name="LaButti K."/>
            <person name="Lindquist E."/>
            <person name="Lipzen A."/>
            <person name="Maire R."/>
            <person name="Meier B."/>
            <person name="Mihaltcheva S."/>
            <person name="Molinier V."/>
            <person name="Murat C."/>
            <person name="Poggeler S."/>
            <person name="Quandt C.A."/>
            <person name="Sperisen C."/>
            <person name="Tritt A."/>
            <person name="Tisserant E."/>
            <person name="Crous P.W."/>
            <person name="Henrissat B."/>
            <person name="Nehls U."/>
            <person name="Egli S."/>
            <person name="Spatafora J.W."/>
            <person name="Grigoriev I.V."/>
            <person name="Martin F.M."/>
        </authorList>
    </citation>
    <scope>NUCLEOTIDE SEQUENCE [LARGE SCALE GENOMIC DNA]</scope>
    <source>
        <strain evidence="1 2">CBS 459.81</strain>
    </source>
</reference>
<evidence type="ECO:0000313" key="1">
    <source>
        <dbReference type="EMBL" id="OCK86243.1"/>
    </source>
</evidence>
<dbReference type="Proteomes" id="UP000250266">
    <property type="component" value="Unassembled WGS sequence"/>
</dbReference>
<protein>
    <submittedName>
        <fullName evidence="1">Uncharacterized protein</fullName>
    </submittedName>
</protein>